<evidence type="ECO:0000256" key="1">
    <source>
        <dbReference type="SAM" id="SignalP"/>
    </source>
</evidence>
<accession>A0A918A239</accession>
<keyword evidence="3" id="KW-1185">Reference proteome</keyword>
<proteinExistence type="predicted"/>
<reference evidence="2" key="1">
    <citation type="journal article" date="2014" name="Int. J. Syst. Evol. Microbiol.">
        <title>Complete genome sequence of Corynebacterium casei LMG S-19264T (=DSM 44701T), isolated from a smear-ripened cheese.</title>
        <authorList>
            <consortium name="US DOE Joint Genome Institute (JGI-PGF)"/>
            <person name="Walter F."/>
            <person name="Albersmeier A."/>
            <person name="Kalinowski J."/>
            <person name="Ruckert C."/>
        </authorList>
    </citation>
    <scope>NUCLEOTIDE SEQUENCE</scope>
    <source>
        <strain evidence="2">CGMCC 4.7430</strain>
    </source>
</reference>
<keyword evidence="1" id="KW-0732">Signal</keyword>
<dbReference type="EMBL" id="BMNK01000002">
    <property type="protein sequence ID" value="GGP03848.1"/>
    <property type="molecule type" value="Genomic_DNA"/>
</dbReference>
<protein>
    <submittedName>
        <fullName evidence="2">Uncharacterized protein</fullName>
    </submittedName>
</protein>
<dbReference type="AlphaFoldDB" id="A0A918A239"/>
<comment type="caution">
    <text evidence="2">The sequence shown here is derived from an EMBL/GenBank/DDBJ whole genome shotgun (WGS) entry which is preliminary data.</text>
</comment>
<sequence>MRKAMRVALAGAMTVVAMGMAGPPASANGYRDYHVQLSQQMSAIVNICLKAESYDEANREYQESCTGKVASFTKHDLTVRITDRHRVWLNVNVLAGESADQITLHNGYSNTLQRHVFEVHWCAPVGTLYIWQLECSSDSNGKEVYHWQ</sequence>
<organism evidence="2 3">
    <name type="scientific">Nonomuraea glycinis</name>
    <dbReference type="NCBI Taxonomy" id="2047744"/>
    <lineage>
        <taxon>Bacteria</taxon>
        <taxon>Bacillati</taxon>
        <taxon>Actinomycetota</taxon>
        <taxon>Actinomycetes</taxon>
        <taxon>Streptosporangiales</taxon>
        <taxon>Streptosporangiaceae</taxon>
        <taxon>Nonomuraea</taxon>
    </lineage>
</organism>
<dbReference type="RefSeq" id="WP_229699308.1">
    <property type="nucleotide sequence ID" value="NZ_BMNK01000002.1"/>
</dbReference>
<feature type="signal peptide" evidence="1">
    <location>
        <begin position="1"/>
        <end position="27"/>
    </location>
</feature>
<reference evidence="2" key="2">
    <citation type="submission" date="2020-09" db="EMBL/GenBank/DDBJ databases">
        <authorList>
            <person name="Sun Q."/>
            <person name="Zhou Y."/>
        </authorList>
    </citation>
    <scope>NUCLEOTIDE SEQUENCE</scope>
    <source>
        <strain evidence="2">CGMCC 4.7430</strain>
    </source>
</reference>
<gene>
    <name evidence="2" type="ORF">GCM10012278_16780</name>
</gene>
<name>A0A918A239_9ACTN</name>
<evidence type="ECO:0000313" key="3">
    <source>
        <dbReference type="Proteomes" id="UP000660745"/>
    </source>
</evidence>
<feature type="chain" id="PRO_5037435063" evidence="1">
    <location>
        <begin position="28"/>
        <end position="148"/>
    </location>
</feature>
<evidence type="ECO:0000313" key="2">
    <source>
        <dbReference type="EMBL" id="GGP03848.1"/>
    </source>
</evidence>
<dbReference type="Proteomes" id="UP000660745">
    <property type="component" value="Unassembled WGS sequence"/>
</dbReference>